<keyword evidence="9" id="KW-1185">Reference proteome</keyword>
<dbReference type="Pfam" id="PF02826">
    <property type="entry name" value="2-Hacid_dh_C"/>
    <property type="match status" value="1"/>
</dbReference>
<organism evidence="8 9">
    <name type="scientific">Ascosphaera apis ARSEF 7405</name>
    <dbReference type="NCBI Taxonomy" id="392613"/>
    <lineage>
        <taxon>Eukaryota</taxon>
        <taxon>Fungi</taxon>
        <taxon>Dikarya</taxon>
        <taxon>Ascomycota</taxon>
        <taxon>Pezizomycotina</taxon>
        <taxon>Eurotiomycetes</taxon>
        <taxon>Eurotiomycetidae</taxon>
        <taxon>Onygenales</taxon>
        <taxon>Ascosphaeraceae</taxon>
        <taxon>Ascosphaera</taxon>
    </lineage>
</organism>
<accession>A0A167XG23</accession>
<sequence length="355" mass="38664">MSQPQEKIKVAILDDYQDIAASKFAKLSDRIAVTLYPDTLNPKDASQKAELIERLKPFPVISSMRERTPFTREIISALPNLRYLLTTGTRNRGIDLEACAERNVIVTGTKGSGPVSSAELTPGSTTQHTWALILGVARHLARDDAAIKAGGWQTSFAVGLPGQTLGILGLGALGVAAAKIGVIAFGMKVKTWSTHLTQESADEKAEKEGLPKGTFQVVSKEELFSTADVLSIHYVLSPRSVGIVGQGELNMMKSTSLLVNTSRGPLVNEAALLDTLKQGKIAGAALDVFDTEPLPVDSPWRTTKWGEEGRSEVLLSPHMGYVERPVFERWYEEQADNLERWLNGEQVENILRSSV</sequence>
<dbReference type="Proteomes" id="UP000242877">
    <property type="component" value="Unassembled WGS sequence"/>
</dbReference>
<dbReference type="PROSITE" id="PS00671">
    <property type="entry name" value="D_2_HYDROXYACID_DH_3"/>
    <property type="match status" value="1"/>
</dbReference>
<dbReference type="PANTHER" id="PTHR42789:SF1">
    <property type="entry name" value="D-ISOMER SPECIFIC 2-HYDROXYACID DEHYDROGENASE FAMILY PROTEIN (AFU_ORTHOLOGUE AFUA_6G10090)"/>
    <property type="match status" value="1"/>
</dbReference>
<dbReference type="CDD" id="cd12169">
    <property type="entry name" value="PGDH_like_1"/>
    <property type="match status" value="1"/>
</dbReference>
<reference evidence="8 9" key="1">
    <citation type="journal article" date="2016" name="Genome Biol. Evol.">
        <title>Divergent and convergent evolution of fungal pathogenicity.</title>
        <authorList>
            <person name="Shang Y."/>
            <person name="Xiao G."/>
            <person name="Zheng P."/>
            <person name="Cen K."/>
            <person name="Zhan S."/>
            <person name="Wang C."/>
        </authorList>
    </citation>
    <scope>NUCLEOTIDE SEQUENCE [LARGE SCALE GENOMIC DNA]</scope>
    <source>
        <strain evidence="8 9">ARSEF 7405</strain>
    </source>
</reference>
<evidence type="ECO:0000259" key="7">
    <source>
        <dbReference type="Pfam" id="PF02826"/>
    </source>
</evidence>
<evidence type="ECO:0000256" key="3">
    <source>
        <dbReference type="ARBA" id="ARBA00023002"/>
    </source>
</evidence>
<dbReference type="InterPro" id="IPR006140">
    <property type="entry name" value="D-isomer_DH_NAD-bd"/>
</dbReference>
<dbReference type="InterPro" id="IPR050857">
    <property type="entry name" value="D-2-hydroxyacid_DH"/>
</dbReference>
<dbReference type="OrthoDB" id="298012at2759"/>
<dbReference type="Gene3D" id="3.40.50.720">
    <property type="entry name" value="NAD(P)-binding Rossmann-like Domain"/>
    <property type="match status" value="2"/>
</dbReference>
<gene>
    <name evidence="8" type="ORF">AAP_03995</name>
</gene>
<dbReference type="Pfam" id="PF00389">
    <property type="entry name" value="2-Hacid_dh"/>
    <property type="match status" value="1"/>
</dbReference>
<evidence type="ECO:0000256" key="4">
    <source>
        <dbReference type="ARBA" id="ARBA00023027"/>
    </source>
</evidence>
<dbReference type="InterPro" id="IPR036291">
    <property type="entry name" value="NAD(P)-bd_dom_sf"/>
</dbReference>
<dbReference type="GO" id="GO:0016616">
    <property type="term" value="F:oxidoreductase activity, acting on the CH-OH group of donors, NAD or NADP as acceptor"/>
    <property type="evidence" value="ECO:0007669"/>
    <property type="project" value="InterPro"/>
</dbReference>
<dbReference type="GO" id="GO:0051287">
    <property type="term" value="F:NAD binding"/>
    <property type="evidence" value="ECO:0007669"/>
    <property type="project" value="InterPro"/>
</dbReference>
<feature type="domain" description="D-isomer specific 2-hydroxyacid dehydrogenase NAD-binding" evidence="7">
    <location>
        <begin position="131"/>
        <end position="320"/>
    </location>
</feature>
<dbReference type="SUPFAM" id="SSF51735">
    <property type="entry name" value="NAD(P)-binding Rossmann-fold domains"/>
    <property type="match status" value="1"/>
</dbReference>
<dbReference type="SUPFAM" id="SSF52283">
    <property type="entry name" value="Formate/glycerate dehydrogenase catalytic domain-like"/>
    <property type="match status" value="1"/>
</dbReference>
<evidence type="ECO:0000259" key="6">
    <source>
        <dbReference type="Pfam" id="PF00389"/>
    </source>
</evidence>
<comment type="similarity">
    <text evidence="1 5">Belongs to the D-isomer specific 2-hydroxyacid dehydrogenase family.</text>
</comment>
<keyword evidence="2" id="KW-0028">Amino-acid biosynthesis</keyword>
<evidence type="ECO:0000313" key="9">
    <source>
        <dbReference type="Proteomes" id="UP000242877"/>
    </source>
</evidence>
<comment type="caution">
    <text evidence="8">The sequence shown here is derived from an EMBL/GenBank/DDBJ whole genome shotgun (WGS) entry which is preliminary data.</text>
</comment>
<protein>
    <submittedName>
        <fullName evidence="8">D-isomer specific 2-hydroxyacid dehydrogenase</fullName>
    </submittedName>
</protein>
<dbReference type="PROSITE" id="PS00065">
    <property type="entry name" value="D_2_HYDROXYACID_DH_1"/>
    <property type="match status" value="1"/>
</dbReference>
<feature type="domain" description="D-isomer specific 2-hydroxyacid dehydrogenase catalytic" evidence="6">
    <location>
        <begin position="40"/>
        <end position="350"/>
    </location>
</feature>
<dbReference type="VEuPathDB" id="FungiDB:AAP_03995"/>
<name>A0A167XG23_9EURO</name>
<dbReference type="EMBL" id="AZGZ01000018">
    <property type="protein sequence ID" value="KZZ90045.1"/>
    <property type="molecule type" value="Genomic_DNA"/>
</dbReference>
<keyword evidence="4" id="KW-0520">NAD</keyword>
<keyword evidence="3 5" id="KW-0560">Oxidoreductase</keyword>
<dbReference type="PANTHER" id="PTHR42789">
    <property type="entry name" value="D-ISOMER SPECIFIC 2-HYDROXYACID DEHYDROGENASE FAMILY PROTEIN (AFU_ORTHOLOGUE AFUA_6G10090)"/>
    <property type="match status" value="1"/>
</dbReference>
<evidence type="ECO:0000256" key="5">
    <source>
        <dbReference type="RuleBase" id="RU003719"/>
    </source>
</evidence>
<dbReference type="GO" id="GO:0008652">
    <property type="term" value="P:amino acid biosynthetic process"/>
    <property type="evidence" value="ECO:0007669"/>
    <property type="project" value="UniProtKB-KW"/>
</dbReference>
<evidence type="ECO:0000256" key="1">
    <source>
        <dbReference type="ARBA" id="ARBA00005854"/>
    </source>
</evidence>
<dbReference type="InterPro" id="IPR029752">
    <property type="entry name" value="D-isomer_DH_CS1"/>
</dbReference>
<dbReference type="AlphaFoldDB" id="A0A167XG23"/>
<evidence type="ECO:0000256" key="2">
    <source>
        <dbReference type="ARBA" id="ARBA00022605"/>
    </source>
</evidence>
<proteinExistence type="inferred from homology"/>
<dbReference type="InterPro" id="IPR006139">
    <property type="entry name" value="D-isomer_2_OHA_DH_cat_dom"/>
</dbReference>
<evidence type="ECO:0000313" key="8">
    <source>
        <dbReference type="EMBL" id="KZZ90045.1"/>
    </source>
</evidence>
<dbReference type="InterPro" id="IPR029753">
    <property type="entry name" value="D-isomer_DH_CS"/>
</dbReference>